<dbReference type="InterPro" id="IPR008278">
    <property type="entry name" value="4-PPantetheinyl_Trfase_dom"/>
</dbReference>
<dbReference type="EMBL" id="JAAAHS010000171">
    <property type="protein sequence ID" value="NBE53872.1"/>
    <property type="molecule type" value="Genomic_DNA"/>
</dbReference>
<dbReference type="GO" id="GO:0000287">
    <property type="term" value="F:magnesium ion binding"/>
    <property type="evidence" value="ECO:0007669"/>
    <property type="project" value="InterPro"/>
</dbReference>
<evidence type="ECO:0000313" key="5">
    <source>
        <dbReference type="Proteomes" id="UP000598297"/>
    </source>
</evidence>
<dbReference type="OrthoDB" id="190168at2"/>
<organism evidence="4 5">
    <name type="scientific">Streptomyces boluensis</name>
    <dbReference type="NCBI Taxonomy" id="1775135"/>
    <lineage>
        <taxon>Bacteria</taxon>
        <taxon>Bacillati</taxon>
        <taxon>Actinomycetota</taxon>
        <taxon>Actinomycetes</taxon>
        <taxon>Kitasatosporales</taxon>
        <taxon>Streptomycetaceae</taxon>
        <taxon>Streptomyces</taxon>
    </lineage>
</organism>
<comment type="similarity">
    <text evidence="1">Belongs to the P-Pant transferase superfamily. Gsp/Sfp/HetI/AcpT family.</text>
</comment>
<dbReference type="InterPro" id="IPR050559">
    <property type="entry name" value="P-Pant_transferase_sf"/>
</dbReference>
<dbReference type="RefSeq" id="WP_161700159.1">
    <property type="nucleotide sequence ID" value="NZ_JAAAHS010000171.1"/>
</dbReference>
<evidence type="ECO:0000259" key="3">
    <source>
        <dbReference type="Pfam" id="PF01648"/>
    </source>
</evidence>
<dbReference type="InterPro" id="IPR037143">
    <property type="entry name" value="4-PPantetheinyl_Trfase_dom_sf"/>
</dbReference>
<keyword evidence="5" id="KW-1185">Reference proteome</keyword>
<gene>
    <name evidence="4" type="ORF">GUY60_21095</name>
</gene>
<dbReference type="Gene3D" id="3.90.470.20">
    <property type="entry name" value="4'-phosphopantetheinyl transferase domain"/>
    <property type="match status" value="1"/>
</dbReference>
<name>A0A964XNK1_9ACTN</name>
<comment type="caution">
    <text evidence="4">The sequence shown here is derived from an EMBL/GenBank/DDBJ whole genome shotgun (WGS) entry which is preliminary data.</text>
</comment>
<evidence type="ECO:0000256" key="1">
    <source>
        <dbReference type="ARBA" id="ARBA00010990"/>
    </source>
</evidence>
<keyword evidence="2 4" id="KW-0808">Transferase</keyword>
<proteinExistence type="inferred from homology"/>
<dbReference type="Proteomes" id="UP000598297">
    <property type="component" value="Unassembled WGS sequence"/>
</dbReference>
<sequence length="252" mass="26976">MPRLDAGPRPARTRPALRAPRPLILDAPPGALQLPDAAAHLWLADATRQPRALERLARDVLDDGERRRAESLRRPSDRRCYLTAHVTLRVLLGAQLGIAAHRVRFRREPCPCCGGPHGRPAPADPELPLHFSLSHSGDLALLAFSSTPVGVDVQTTGPVAVADEVQGALHPREEEELASCPEVDRPEAFARAWVRKEAYLKGLGTGLARSPALDYLGSGVAPVTSPPGWRVEDVAVPGGYAGAVAVRCPTGR</sequence>
<reference evidence="4" key="1">
    <citation type="submission" date="2020-01" db="EMBL/GenBank/DDBJ databases">
        <title>Whole-genome analyses of novel actinobacteria.</title>
        <authorList>
            <person name="Sahin N."/>
        </authorList>
    </citation>
    <scope>NUCLEOTIDE SEQUENCE</scope>
    <source>
        <strain evidence="4">YC537</strain>
    </source>
</reference>
<dbReference type="GO" id="GO:0008897">
    <property type="term" value="F:holo-[acyl-carrier-protein] synthase activity"/>
    <property type="evidence" value="ECO:0007669"/>
    <property type="project" value="InterPro"/>
</dbReference>
<evidence type="ECO:0000313" key="4">
    <source>
        <dbReference type="EMBL" id="NBE53872.1"/>
    </source>
</evidence>
<dbReference type="SUPFAM" id="SSF56214">
    <property type="entry name" value="4'-phosphopantetheinyl transferase"/>
    <property type="match status" value="2"/>
</dbReference>
<dbReference type="PANTHER" id="PTHR12215">
    <property type="entry name" value="PHOSPHOPANTETHEINE TRANSFERASE"/>
    <property type="match status" value="1"/>
</dbReference>
<feature type="domain" description="4'-phosphopantetheinyl transferase" evidence="3">
    <location>
        <begin position="148"/>
        <end position="209"/>
    </location>
</feature>
<dbReference type="Pfam" id="PF01648">
    <property type="entry name" value="ACPS"/>
    <property type="match status" value="1"/>
</dbReference>
<dbReference type="AlphaFoldDB" id="A0A964XNK1"/>
<accession>A0A964XNK1</accession>
<evidence type="ECO:0000256" key="2">
    <source>
        <dbReference type="ARBA" id="ARBA00022679"/>
    </source>
</evidence>
<dbReference type="GO" id="GO:0019878">
    <property type="term" value="P:lysine biosynthetic process via aminoadipic acid"/>
    <property type="evidence" value="ECO:0007669"/>
    <property type="project" value="TreeGrafter"/>
</dbReference>
<protein>
    <submittedName>
        <fullName evidence="4">4'-phosphopantetheinyl transferase superfamily protein</fullName>
    </submittedName>
</protein>
<dbReference type="GO" id="GO:0005829">
    <property type="term" value="C:cytosol"/>
    <property type="evidence" value="ECO:0007669"/>
    <property type="project" value="TreeGrafter"/>
</dbReference>
<dbReference type="PANTHER" id="PTHR12215:SF10">
    <property type="entry name" value="L-AMINOADIPATE-SEMIALDEHYDE DEHYDROGENASE-PHOSPHOPANTETHEINYL TRANSFERASE"/>
    <property type="match status" value="1"/>
</dbReference>